<dbReference type="PANTHER" id="PTHR12366">
    <property type="entry name" value="ASPARTYL/ASPARAGINYL BETA-HYDROXYLASE"/>
    <property type="match status" value="1"/>
</dbReference>
<feature type="compositionally biased region" description="Basic and acidic residues" evidence="2">
    <location>
        <begin position="235"/>
        <end position="260"/>
    </location>
</feature>
<dbReference type="EMBL" id="LIAE01008555">
    <property type="protein sequence ID" value="PAV73648.1"/>
    <property type="molecule type" value="Genomic_DNA"/>
</dbReference>
<dbReference type="InterPro" id="IPR027443">
    <property type="entry name" value="IPNS-like_sf"/>
</dbReference>
<name>A0A2A2KIE9_9BILA</name>
<dbReference type="SMART" id="SM00028">
    <property type="entry name" value="TPR"/>
    <property type="match status" value="4"/>
</dbReference>
<dbReference type="Gene3D" id="1.25.40.10">
    <property type="entry name" value="Tetratricopeptide repeat domain"/>
    <property type="match status" value="2"/>
</dbReference>
<feature type="region of interest" description="Disordered" evidence="2">
    <location>
        <begin position="366"/>
        <end position="409"/>
    </location>
</feature>
<feature type="compositionally biased region" description="Basic residues" evidence="2">
    <location>
        <begin position="205"/>
        <end position="216"/>
    </location>
</feature>
<sequence length="864" mass="99808">MDHNFNIPLPPETLSSQCDILNAVKLRKRVRDSREARRHSNPVVLPSRGTPSVVMNAGVHPMTVALAPVPKVDYSVTKGGARTWAVLLVFFFLCSSLYTVFSAKEIAELAVDLDGDEIHSRPQSNMSINKNHIGTLTLLQVKRQKLLRKVPDDEDEDESDSGGLGTQLFARLRRKMERNFKKAVDMVRNADTAEEDKEEEEVKPARKSRAERRRKKKEEQVEQEEDQVQVKHVKPVKEAPKVEEKVHKPKESSRRARKVVEDDDDSEEVQPQPVEEEEEEQSEPEPEESPKEEVKEPEPDDDDDAEETGTPEPVVKREVPKRQSKKIEVKKAPSRFRHITESPEERECKRKNCPQANFAEPRMWLLVHRPKDDEEDAEKEINNAVDEELEDDEDDDESEEEEEPAPQPVTELVAVKKYRSAGREAYKRHAITNRDDHRHRDNLDKADSLAEKHDYKAALKLFDAILRTSPDSPRAHFGKGRAYQIRAELTSTDKDWEEAIEEYEEVLENDETPDALFRQAASRLIECSRFKGDLHKTIAAHRALIDRFPEEIRHQTDFALTFLMMKRHEDARKILKNVLDVEPYNGIALAYYGYILKILDNDIELGVNYMRKGLRLSKDNILDPKFYYHLGQGLALLGRDEEAYDTYSQAADLGVFLSAEQRSLYNIDGLTARPWWSVDQTGYGRYLKAIERQWVIIRHEALSVLKEYPEKWQNENEMLTTLDGHWKSFYLMDENKFIRKNCELATKTCNILEEFVTSSNATQAEIRFTVLTSSAHILPHCGPTNARLQAHLGLIIPSEARIRVGHEERGWKTGKFIIFDDSFEHEMRMDGAPLSTFRLVLELELWHPEVDDQRKSSHEMLEDD</sequence>
<dbReference type="SUPFAM" id="SSF81901">
    <property type="entry name" value="HCP-like"/>
    <property type="match status" value="1"/>
</dbReference>
<keyword evidence="5" id="KW-1185">Reference proteome</keyword>
<dbReference type="PANTHER" id="PTHR12366:SF29">
    <property type="entry name" value="ASPARTYL BETA-HYDROXYLASE, ISOFORM L"/>
    <property type="match status" value="1"/>
</dbReference>
<dbReference type="Proteomes" id="UP000218231">
    <property type="component" value="Unassembled WGS sequence"/>
</dbReference>
<dbReference type="Gene3D" id="2.60.120.330">
    <property type="entry name" value="B-lactam Antibiotic, Isopenicillin N Synthase, Chain"/>
    <property type="match status" value="1"/>
</dbReference>
<feature type="compositionally biased region" description="Basic and acidic residues" evidence="2">
    <location>
        <begin position="314"/>
        <end position="331"/>
    </location>
</feature>
<feature type="compositionally biased region" description="Basic and acidic residues" evidence="2">
    <location>
        <begin position="288"/>
        <end position="297"/>
    </location>
</feature>
<dbReference type="InterPro" id="IPR019734">
    <property type="entry name" value="TPR_rpt"/>
</dbReference>
<feature type="region of interest" description="Disordered" evidence="2">
    <location>
        <begin position="189"/>
        <end position="353"/>
    </location>
</feature>
<feature type="compositionally biased region" description="Acidic residues" evidence="2">
    <location>
        <begin position="261"/>
        <end position="287"/>
    </location>
</feature>
<dbReference type="GO" id="GO:0005783">
    <property type="term" value="C:endoplasmic reticulum"/>
    <property type="evidence" value="ECO:0007669"/>
    <property type="project" value="TreeGrafter"/>
</dbReference>
<reference evidence="4 5" key="1">
    <citation type="journal article" date="2017" name="Curr. Biol.">
        <title>Genome architecture and evolution of a unichromosomal asexual nematode.</title>
        <authorList>
            <person name="Fradin H."/>
            <person name="Zegar C."/>
            <person name="Gutwein M."/>
            <person name="Lucas J."/>
            <person name="Kovtun M."/>
            <person name="Corcoran D."/>
            <person name="Baugh L.R."/>
            <person name="Kiontke K."/>
            <person name="Gunsalus K."/>
            <person name="Fitch D.H."/>
            <person name="Piano F."/>
        </authorList>
    </citation>
    <scope>NUCLEOTIDE SEQUENCE [LARGE SCALE GENOMIC DNA]</scope>
    <source>
        <strain evidence="4">PF1309</strain>
    </source>
</reference>
<feature type="compositionally biased region" description="Acidic residues" evidence="2">
    <location>
        <begin position="192"/>
        <end position="201"/>
    </location>
</feature>
<accession>A0A2A2KIE9</accession>
<comment type="caution">
    <text evidence="4">The sequence shown here is derived from an EMBL/GenBank/DDBJ whole genome shotgun (WGS) entry which is preliminary data.</text>
</comment>
<dbReference type="STRING" id="2018661.A0A2A2KIE9"/>
<dbReference type="InterPro" id="IPR011990">
    <property type="entry name" value="TPR-like_helical_dom_sf"/>
</dbReference>
<evidence type="ECO:0000313" key="4">
    <source>
        <dbReference type="EMBL" id="PAV73648.1"/>
    </source>
</evidence>
<proteinExistence type="inferred from homology"/>
<dbReference type="InterPro" id="IPR039038">
    <property type="entry name" value="ASPH"/>
</dbReference>
<evidence type="ECO:0000259" key="3">
    <source>
        <dbReference type="Pfam" id="PF05118"/>
    </source>
</evidence>
<evidence type="ECO:0000256" key="2">
    <source>
        <dbReference type="SAM" id="MobiDB-lite"/>
    </source>
</evidence>
<dbReference type="AlphaFoldDB" id="A0A2A2KIE9"/>
<feature type="compositionally biased region" description="Acidic residues" evidence="2">
    <location>
        <begin position="385"/>
        <end position="404"/>
    </location>
</feature>
<dbReference type="Pfam" id="PF05118">
    <property type="entry name" value="Asp_Arg_Hydrox"/>
    <property type="match status" value="1"/>
</dbReference>
<dbReference type="OrthoDB" id="438431at2759"/>
<organism evidence="4 5">
    <name type="scientific">Diploscapter pachys</name>
    <dbReference type="NCBI Taxonomy" id="2018661"/>
    <lineage>
        <taxon>Eukaryota</taxon>
        <taxon>Metazoa</taxon>
        <taxon>Ecdysozoa</taxon>
        <taxon>Nematoda</taxon>
        <taxon>Chromadorea</taxon>
        <taxon>Rhabditida</taxon>
        <taxon>Rhabditina</taxon>
        <taxon>Rhabditomorpha</taxon>
        <taxon>Rhabditoidea</taxon>
        <taxon>Rhabditidae</taxon>
        <taxon>Diploscapter</taxon>
    </lineage>
</organism>
<dbReference type="Pfam" id="PF13432">
    <property type="entry name" value="TPR_16"/>
    <property type="match status" value="1"/>
</dbReference>
<comment type="similarity">
    <text evidence="1">Belongs to the aspartyl/asparaginyl beta-hydroxylase family.</text>
</comment>
<feature type="compositionally biased region" description="Basic and acidic residues" evidence="2">
    <location>
        <begin position="338"/>
        <end position="350"/>
    </location>
</feature>
<dbReference type="GO" id="GO:0062101">
    <property type="term" value="F:peptidyl-aspartic acid 3-dioxygenase activity"/>
    <property type="evidence" value="ECO:0007669"/>
    <property type="project" value="InterPro"/>
</dbReference>
<protein>
    <recommendedName>
        <fullName evidence="3">Aspartyl/asparaginy/proline hydroxylase domain-containing protein</fullName>
    </recommendedName>
</protein>
<evidence type="ECO:0000313" key="5">
    <source>
        <dbReference type="Proteomes" id="UP000218231"/>
    </source>
</evidence>
<evidence type="ECO:0000256" key="1">
    <source>
        <dbReference type="ARBA" id="ARBA00007730"/>
    </source>
</evidence>
<dbReference type="InterPro" id="IPR007803">
    <property type="entry name" value="Asp/Arg/Pro-Hydrxlase"/>
</dbReference>
<feature type="compositionally biased region" description="Acidic residues" evidence="2">
    <location>
        <begin position="298"/>
        <end position="309"/>
    </location>
</feature>
<feature type="domain" description="Aspartyl/asparaginy/proline hydroxylase" evidence="3">
    <location>
        <begin position="691"/>
        <end position="848"/>
    </location>
</feature>
<gene>
    <name evidence="4" type="ORF">WR25_19843</name>
</gene>